<gene>
    <name evidence="1" type="ORF">RM530_18240</name>
</gene>
<evidence type="ECO:0000313" key="2">
    <source>
        <dbReference type="Proteomes" id="UP001254608"/>
    </source>
</evidence>
<keyword evidence="2" id="KW-1185">Reference proteome</keyword>
<dbReference type="EMBL" id="JAVRIC010000049">
    <property type="protein sequence ID" value="MDT0499285.1"/>
    <property type="molecule type" value="Genomic_DNA"/>
</dbReference>
<name>A0ABU2WP32_9GAMM</name>
<sequence>MRRNVTKPKKFGKEQDLTPTFRRSNSAIIAMAERLRAKGLAPKAIVGASMRKLTHQIYSVLRSGLPFDSQIAIGNVAIQDGI</sequence>
<dbReference type="Proteomes" id="UP001254608">
    <property type="component" value="Unassembled WGS sequence"/>
</dbReference>
<reference evidence="1 2" key="1">
    <citation type="submission" date="2023-09" db="EMBL/GenBank/DDBJ databases">
        <authorList>
            <person name="Rey-Velasco X."/>
        </authorList>
    </citation>
    <scope>NUCLEOTIDE SEQUENCE [LARGE SCALE GENOMIC DNA]</scope>
    <source>
        <strain evidence="1 2">W345</strain>
    </source>
</reference>
<proteinExistence type="predicted"/>
<protein>
    <submittedName>
        <fullName evidence="1">Uncharacterized protein</fullName>
    </submittedName>
</protein>
<organism evidence="1 2">
    <name type="scientific">Banduia mediterranea</name>
    <dbReference type="NCBI Taxonomy" id="3075609"/>
    <lineage>
        <taxon>Bacteria</taxon>
        <taxon>Pseudomonadati</taxon>
        <taxon>Pseudomonadota</taxon>
        <taxon>Gammaproteobacteria</taxon>
        <taxon>Nevskiales</taxon>
        <taxon>Algiphilaceae</taxon>
        <taxon>Banduia</taxon>
    </lineage>
</organism>
<accession>A0ABU2WP32</accession>
<comment type="caution">
    <text evidence="1">The sequence shown here is derived from an EMBL/GenBank/DDBJ whole genome shotgun (WGS) entry which is preliminary data.</text>
</comment>
<evidence type="ECO:0000313" key="1">
    <source>
        <dbReference type="EMBL" id="MDT0499285.1"/>
    </source>
</evidence>
<dbReference type="RefSeq" id="WP_311366695.1">
    <property type="nucleotide sequence ID" value="NZ_JAVRIC010000049.1"/>
</dbReference>